<dbReference type="PANTHER" id="PTHR46623:SF10">
    <property type="entry name" value="CARBOXYMETHYLENEBUTENOLIDASE HOMOLOG"/>
    <property type="match status" value="1"/>
</dbReference>
<accession>A0A0F7FWA4</accession>
<dbReference type="GO" id="GO:0016787">
    <property type="term" value="F:hydrolase activity"/>
    <property type="evidence" value="ECO:0007669"/>
    <property type="project" value="InterPro"/>
</dbReference>
<dbReference type="KEGG" id="sxi:SXIM_28290"/>
<dbReference type="Gene3D" id="3.40.50.1820">
    <property type="entry name" value="alpha/beta hydrolase"/>
    <property type="match status" value="1"/>
</dbReference>
<dbReference type="SUPFAM" id="SSF53474">
    <property type="entry name" value="alpha/beta-Hydrolases"/>
    <property type="match status" value="1"/>
</dbReference>
<dbReference type="InterPro" id="IPR051049">
    <property type="entry name" value="Dienelactone_hydrolase-like"/>
</dbReference>
<evidence type="ECO:0000313" key="3">
    <source>
        <dbReference type="Proteomes" id="UP000034034"/>
    </source>
</evidence>
<feature type="domain" description="Dienelactone hydrolase" evidence="1">
    <location>
        <begin position="14"/>
        <end position="244"/>
    </location>
</feature>
<sequence length="248" mass="26497">MTTVDIPTPDGIADAYLAHPADDRPHPAVLMYMDAFGVRPPLKAMADRLAAAGYTVLLPNVLYREGRAPVLDLPAFIGPAERPALFDRLRPALRALTPEAARRDAAAYLDWLAASPLTTTGPVGITGYCMGAALALRTAGTYPDRVAAAAGFHGARLATDAPDSPHLLAGRVRAELYLGHADQDTSNPPEQIDRLEEALTSAGVRHRSEVYTGARHGFTQSDTAAYSAEADARHWRALLDLLGRTLTP</sequence>
<dbReference type="InterPro" id="IPR029058">
    <property type="entry name" value="AB_hydrolase_fold"/>
</dbReference>
<dbReference type="PATRIC" id="fig|408015.6.peg.2866"/>
<protein>
    <submittedName>
        <fullName evidence="2">Carboxymethylenebutenolidase</fullName>
    </submittedName>
</protein>
<dbReference type="InterPro" id="IPR002925">
    <property type="entry name" value="Dienelactn_hydro"/>
</dbReference>
<dbReference type="EMBL" id="CP009922">
    <property type="protein sequence ID" value="AKG44213.1"/>
    <property type="molecule type" value="Genomic_DNA"/>
</dbReference>
<evidence type="ECO:0000313" key="2">
    <source>
        <dbReference type="EMBL" id="AKG44213.1"/>
    </source>
</evidence>
<organism evidence="2 3">
    <name type="scientific">Streptomyces xiamenensis</name>
    <dbReference type="NCBI Taxonomy" id="408015"/>
    <lineage>
        <taxon>Bacteria</taxon>
        <taxon>Bacillati</taxon>
        <taxon>Actinomycetota</taxon>
        <taxon>Actinomycetes</taxon>
        <taxon>Kitasatosporales</taxon>
        <taxon>Streptomycetaceae</taxon>
        <taxon>Streptomyces</taxon>
    </lineage>
</organism>
<name>A0A0F7FWA4_9ACTN</name>
<dbReference type="Proteomes" id="UP000034034">
    <property type="component" value="Chromosome"/>
</dbReference>
<dbReference type="AlphaFoldDB" id="A0A0F7FWA4"/>
<proteinExistence type="predicted"/>
<dbReference type="RefSeq" id="WP_046724215.1">
    <property type="nucleotide sequence ID" value="NZ_CP009922.3"/>
</dbReference>
<dbReference type="HOGENOM" id="CLU_054590_7_3_11"/>
<dbReference type="PANTHER" id="PTHR46623">
    <property type="entry name" value="CARBOXYMETHYLENEBUTENOLIDASE-RELATED"/>
    <property type="match status" value="1"/>
</dbReference>
<keyword evidence="3" id="KW-1185">Reference proteome</keyword>
<reference evidence="2" key="1">
    <citation type="submission" date="2019-08" db="EMBL/GenBank/DDBJ databases">
        <title>Complete genome sequence of a mangrove-derived Streptomyces xiamenensis.</title>
        <authorList>
            <person name="Xu J."/>
        </authorList>
    </citation>
    <scope>NUCLEOTIDE SEQUENCE</scope>
    <source>
        <strain evidence="2">318</strain>
    </source>
</reference>
<dbReference type="STRING" id="408015.SXIM_28290"/>
<dbReference type="Pfam" id="PF01738">
    <property type="entry name" value="DLH"/>
    <property type="match status" value="1"/>
</dbReference>
<gene>
    <name evidence="2" type="ORF">SXIM_28290</name>
</gene>
<evidence type="ECO:0000259" key="1">
    <source>
        <dbReference type="Pfam" id="PF01738"/>
    </source>
</evidence>